<protein>
    <submittedName>
        <fullName evidence="3">Protein trichome birefringence-like 10 isoform X2</fullName>
    </submittedName>
</protein>
<keyword evidence="4" id="KW-1185">Reference proteome</keyword>
<evidence type="ECO:0000313" key="3">
    <source>
        <dbReference type="EMBL" id="PQQ09945.1"/>
    </source>
</evidence>
<name>A0A314YN04_PRUYE</name>
<reference evidence="3 4" key="1">
    <citation type="submission" date="2018-02" db="EMBL/GenBank/DDBJ databases">
        <title>Draft genome of wild Prunus yedoensis var. nudiflora.</title>
        <authorList>
            <person name="Baek S."/>
            <person name="Kim J.-H."/>
            <person name="Choi K."/>
            <person name="Kim G.-B."/>
            <person name="Cho A."/>
            <person name="Jang H."/>
            <person name="Shin C.-H."/>
            <person name="Yu H.-J."/>
            <person name="Mun J.-H."/>
        </authorList>
    </citation>
    <scope>NUCLEOTIDE SEQUENCE [LARGE SCALE GENOMIC DNA]</scope>
    <source>
        <strain evidence="4">cv. Jeju island</strain>
        <tissue evidence="3">Leaf</tissue>
    </source>
</reference>
<dbReference type="AlphaFoldDB" id="A0A314YN04"/>
<feature type="domain" description="Trichome birefringence-like C-terminal" evidence="2">
    <location>
        <begin position="2"/>
        <end position="95"/>
    </location>
</feature>
<dbReference type="GO" id="GO:0016740">
    <property type="term" value="F:transferase activity"/>
    <property type="evidence" value="ECO:0007669"/>
    <property type="project" value="InterPro"/>
</dbReference>
<dbReference type="STRING" id="2094558.A0A314YN04"/>
<evidence type="ECO:0000259" key="2">
    <source>
        <dbReference type="Pfam" id="PF13839"/>
    </source>
</evidence>
<organism evidence="3 4">
    <name type="scientific">Prunus yedoensis var. nudiflora</name>
    <dbReference type="NCBI Taxonomy" id="2094558"/>
    <lineage>
        <taxon>Eukaryota</taxon>
        <taxon>Viridiplantae</taxon>
        <taxon>Streptophyta</taxon>
        <taxon>Embryophyta</taxon>
        <taxon>Tracheophyta</taxon>
        <taxon>Spermatophyta</taxon>
        <taxon>Magnoliopsida</taxon>
        <taxon>eudicotyledons</taxon>
        <taxon>Gunneridae</taxon>
        <taxon>Pentapetalae</taxon>
        <taxon>rosids</taxon>
        <taxon>fabids</taxon>
        <taxon>Rosales</taxon>
        <taxon>Rosaceae</taxon>
        <taxon>Amygdaloideae</taxon>
        <taxon>Amygdaleae</taxon>
        <taxon>Prunus</taxon>
    </lineage>
</organism>
<dbReference type="InterPro" id="IPR026057">
    <property type="entry name" value="TBL_C"/>
</dbReference>
<dbReference type="Pfam" id="PF13839">
    <property type="entry name" value="PC-Esterase"/>
    <property type="match status" value="1"/>
</dbReference>
<gene>
    <name evidence="3" type="ORF">Pyn_20753</name>
</gene>
<sequence>MGCYFQEGEEVKMNMTVKTAYRRSIETVIDWIGSEVNMSKTYVLFRTYAPVHFSGGDWNTGGGCHLETLPGLTSLPDSHPSVYKTLFDIVSERSNESHEIQPNLHRLRCIWHYKLPEYTSMIIIKGHFVRHSC</sequence>
<comment type="caution">
    <text evidence="3">The sequence shown here is derived from an EMBL/GenBank/DDBJ whole genome shotgun (WGS) entry which is preliminary data.</text>
</comment>
<dbReference type="EMBL" id="PJQY01000559">
    <property type="protein sequence ID" value="PQQ09945.1"/>
    <property type="molecule type" value="Genomic_DNA"/>
</dbReference>
<dbReference type="OrthoDB" id="630188at2759"/>
<proteinExistence type="inferred from homology"/>
<comment type="similarity">
    <text evidence="1">Belongs to the PC-esterase family. TBL subfamily.</text>
</comment>
<evidence type="ECO:0000256" key="1">
    <source>
        <dbReference type="ARBA" id="ARBA00007727"/>
    </source>
</evidence>
<dbReference type="Proteomes" id="UP000250321">
    <property type="component" value="Unassembled WGS sequence"/>
</dbReference>
<evidence type="ECO:0000313" key="4">
    <source>
        <dbReference type="Proteomes" id="UP000250321"/>
    </source>
</evidence>
<accession>A0A314YN04</accession>